<name>A0A518BSD3_9BACT</name>
<gene>
    <name evidence="2" type="ORF">Pla133_50010</name>
</gene>
<evidence type="ECO:0000313" key="3">
    <source>
        <dbReference type="Proteomes" id="UP000316921"/>
    </source>
</evidence>
<feature type="domain" description="KANL3/Tex30 alpha/beta hydrolase-like" evidence="1">
    <location>
        <begin position="50"/>
        <end position="203"/>
    </location>
</feature>
<evidence type="ECO:0000259" key="1">
    <source>
        <dbReference type="Pfam" id="PF20408"/>
    </source>
</evidence>
<dbReference type="Proteomes" id="UP000316921">
    <property type="component" value="Chromosome"/>
</dbReference>
<evidence type="ECO:0000313" key="2">
    <source>
        <dbReference type="EMBL" id="QDU69878.1"/>
    </source>
</evidence>
<organism evidence="2 3">
    <name type="scientific">Engelhardtia mirabilis</name>
    <dbReference type="NCBI Taxonomy" id="2528011"/>
    <lineage>
        <taxon>Bacteria</taxon>
        <taxon>Pseudomonadati</taxon>
        <taxon>Planctomycetota</taxon>
        <taxon>Planctomycetia</taxon>
        <taxon>Planctomycetia incertae sedis</taxon>
        <taxon>Engelhardtia</taxon>
    </lineage>
</organism>
<reference evidence="2 3" key="1">
    <citation type="submission" date="2019-02" db="EMBL/GenBank/DDBJ databases">
        <title>Deep-cultivation of Planctomycetes and their phenomic and genomic characterization uncovers novel biology.</title>
        <authorList>
            <person name="Wiegand S."/>
            <person name="Jogler M."/>
            <person name="Boedeker C."/>
            <person name="Pinto D."/>
            <person name="Vollmers J."/>
            <person name="Rivas-Marin E."/>
            <person name="Kohn T."/>
            <person name="Peeters S.H."/>
            <person name="Heuer A."/>
            <person name="Rast P."/>
            <person name="Oberbeckmann S."/>
            <person name="Bunk B."/>
            <person name="Jeske O."/>
            <person name="Meyerdierks A."/>
            <person name="Storesund J.E."/>
            <person name="Kallscheuer N."/>
            <person name="Luecker S."/>
            <person name="Lage O.M."/>
            <person name="Pohl T."/>
            <person name="Merkel B.J."/>
            <person name="Hornburger P."/>
            <person name="Mueller R.-W."/>
            <person name="Bruemmer F."/>
            <person name="Labrenz M."/>
            <person name="Spormann A.M."/>
            <person name="Op den Camp H."/>
            <person name="Overmann J."/>
            <person name="Amann R."/>
            <person name="Jetten M.S.M."/>
            <person name="Mascher T."/>
            <person name="Medema M.H."/>
            <person name="Devos D.P."/>
            <person name="Kaster A.-K."/>
            <person name="Ovreas L."/>
            <person name="Rohde M."/>
            <person name="Galperin M.Y."/>
            <person name="Jogler C."/>
        </authorList>
    </citation>
    <scope>NUCLEOTIDE SEQUENCE [LARGE SCALE GENOMIC DNA]</scope>
    <source>
        <strain evidence="2 3">Pla133</strain>
    </source>
</reference>
<sequence length="223" mass="24130">MQLTIPGPCGPLEAIYHEPRGGADAPRGVAVVCHPHPRPDLLDPNTTHQGGNMHSTVTFKIARALQNAGLACLRFNFRGVQGSAGEHDGKGAEEQDAAAALGWLSDKHSGVPRWAAGFSFGSRTVFGLARRDATIERLVLVGFPLVAYDLPGVDELSIPTLFVWGAGDEFGALQDLKAQYPHLPAQVEAEEIPGADHFFMRYTKELESCVHAWALRQLEGDDR</sequence>
<dbReference type="GO" id="GO:0016787">
    <property type="term" value="F:hydrolase activity"/>
    <property type="evidence" value="ECO:0007669"/>
    <property type="project" value="UniProtKB-KW"/>
</dbReference>
<dbReference type="PANTHER" id="PTHR42103">
    <property type="entry name" value="ALPHA/BETA-HYDROLASES SUPERFAMILY PROTEIN"/>
    <property type="match status" value="1"/>
</dbReference>
<dbReference type="SUPFAM" id="SSF53474">
    <property type="entry name" value="alpha/beta-Hydrolases"/>
    <property type="match status" value="1"/>
</dbReference>
<proteinExistence type="predicted"/>
<keyword evidence="3" id="KW-1185">Reference proteome</keyword>
<dbReference type="RefSeq" id="WP_145070185.1">
    <property type="nucleotide sequence ID" value="NZ_CP036287.1"/>
</dbReference>
<protein>
    <submittedName>
        <fullName evidence="2">Alpha/beta hydrolase family protein</fullName>
    </submittedName>
</protein>
<dbReference type="PANTHER" id="PTHR42103:SF2">
    <property type="entry name" value="AB HYDROLASE-1 DOMAIN-CONTAINING PROTEIN"/>
    <property type="match status" value="1"/>
</dbReference>
<accession>A0A518BSD3</accession>
<dbReference type="AlphaFoldDB" id="A0A518BSD3"/>
<dbReference type="InterPro" id="IPR029058">
    <property type="entry name" value="AB_hydrolase_fold"/>
</dbReference>
<keyword evidence="2" id="KW-0378">Hydrolase</keyword>
<dbReference type="Gene3D" id="3.40.50.1820">
    <property type="entry name" value="alpha/beta hydrolase"/>
    <property type="match status" value="1"/>
</dbReference>
<dbReference type="KEGG" id="pbap:Pla133_50010"/>
<dbReference type="InterPro" id="IPR046879">
    <property type="entry name" value="KANL3/Tex30_Abhydrolase"/>
</dbReference>
<dbReference type="EMBL" id="CP036287">
    <property type="protein sequence ID" value="QDU69878.1"/>
    <property type="molecule type" value="Genomic_DNA"/>
</dbReference>
<dbReference type="Pfam" id="PF20408">
    <property type="entry name" value="Abhydrolase_11"/>
    <property type="match status" value="1"/>
</dbReference>